<dbReference type="AlphaFoldDB" id="A0AAD6Z202"/>
<name>A0AAD6Z202_9AGAR</name>
<evidence type="ECO:0000256" key="1">
    <source>
        <dbReference type="SAM" id="MobiDB-lite"/>
    </source>
</evidence>
<keyword evidence="3" id="KW-1185">Reference proteome</keyword>
<sequence>MIGVTQCSKIAAPVAPHKPTSHLQSSSLPPTDYAVHPKIGWNPVDPANIGDIKVDSGAMTLPAYIRNDEYDNRPGSTLRAQLAAAIDEQASAFQQCKRRLIDVENEGSNPRKRGSRARNHRADREERVRVDPPSDAKELEECVCRHGRKFVILCGLWLALGTGDCEAFFKTPLDDKYDAELRFGADGPDGDEHKRGRPTLPHRSLSPARCYHAYKVDDQEVNTFHLSTSQSPVLHFASGNLDFNEVFCHPFLFKTNGSKFGGGVQAEDESVWEELAAATTALVDMPVVSDDDGNDDV</sequence>
<protein>
    <submittedName>
        <fullName evidence="2">Uncharacterized protein</fullName>
    </submittedName>
</protein>
<dbReference type="Proteomes" id="UP001218218">
    <property type="component" value="Unassembled WGS sequence"/>
</dbReference>
<feature type="region of interest" description="Disordered" evidence="1">
    <location>
        <begin position="101"/>
        <end position="132"/>
    </location>
</feature>
<organism evidence="2 3">
    <name type="scientific">Mycena albidolilacea</name>
    <dbReference type="NCBI Taxonomy" id="1033008"/>
    <lineage>
        <taxon>Eukaryota</taxon>
        <taxon>Fungi</taxon>
        <taxon>Dikarya</taxon>
        <taxon>Basidiomycota</taxon>
        <taxon>Agaricomycotina</taxon>
        <taxon>Agaricomycetes</taxon>
        <taxon>Agaricomycetidae</taxon>
        <taxon>Agaricales</taxon>
        <taxon>Marasmiineae</taxon>
        <taxon>Mycenaceae</taxon>
        <taxon>Mycena</taxon>
    </lineage>
</organism>
<evidence type="ECO:0000313" key="2">
    <source>
        <dbReference type="EMBL" id="KAJ7304607.1"/>
    </source>
</evidence>
<dbReference type="EMBL" id="JARIHO010000100">
    <property type="protein sequence ID" value="KAJ7304607.1"/>
    <property type="molecule type" value="Genomic_DNA"/>
</dbReference>
<comment type="caution">
    <text evidence="2">The sequence shown here is derived from an EMBL/GenBank/DDBJ whole genome shotgun (WGS) entry which is preliminary data.</text>
</comment>
<proteinExistence type="predicted"/>
<gene>
    <name evidence="2" type="ORF">DFH08DRAFT_825368</name>
</gene>
<evidence type="ECO:0000313" key="3">
    <source>
        <dbReference type="Proteomes" id="UP001218218"/>
    </source>
</evidence>
<feature type="compositionally biased region" description="Basic residues" evidence="1">
    <location>
        <begin position="110"/>
        <end position="119"/>
    </location>
</feature>
<feature type="compositionally biased region" description="Basic and acidic residues" evidence="1">
    <location>
        <begin position="120"/>
        <end position="132"/>
    </location>
</feature>
<accession>A0AAD6Z202</accession>
<reference evidence="2" key="1">
    <citation type="submission" date="2023-03" db="EMBL/GenBank/DDBJ databases">
        <title>Massive genome expansion in bonnet fungi (Mycena s.s.) driven by repeated elements and novel gene families across ecological guilds.</title>
        <authorList>
            <consortium name="Lawrence Berkeley National Laboratory"/>
            <person name="Harder C.B."/>
            <person name="Miyauchi S."/>
            <person name="Viragh M."/>
            <person name="Kuo A."/>
            <person name="Thoen E."/>
            <person name="Andreopoulos B."/>
            <person name="Lu D."/>
            <person name="Skrede I."/>
            <person name="Drula E."/>
            <person name="Henrissat B."/>
            <person name="Morin E."/>
            <person name="Kohler A."/>
            <person name="Barry K."/>
            <person name="LaButti K."/>
            <person name="Morin E."/>
            <person name="Salamov A."/>
            <person name="Lipzen A."/>
            <person name="Mereny Z."/>
            <person name="Hegedus B."/>
            <person name="Baldrian P."/>
            <person name="Stursova M."/>
            <person name="Weitz H."/>
            <person name="Taylor A."/>
            <person name="Grigoriev I.V."/>
            <person name="Nagy L.G."/>
            <person name="Martin F."/>
            <person name="Kauserud H."/>
        </authorList>
    </citation>
    <scope>NUCLEOTIDE SEQUENCE</scope>
    <source>
        <strain evidence="2">CBHHK002</strain>
    </source>
</reference>